<evidence type="ECO:0000313" key="1">
    <source>
        <dbReference type="EMBL" id="KAF2435427.1"/>
    </source>
</evidence>
<organism evidence="1 2">
    <name type="scientific">Tothia fuscella</name>
    <dbReference type="NCBI Taxonomy" id="1048955"/>
    <lineage>
        <taxon>Eukaryota</taxon>
        <taxon>Fungi</taxon>
        <taxon>Dikarya</taxon>
        <taxon>Ascomycota</taxon>
        <taxon>Pezizomycotina</taxon>
        <taxon>Dothideomycetes</taxon>
        <taxon>Pleosporomycetidae</taxon>
        <taxon>Venturiales</taxon>
        <taxon>Cylindrosympodiaceae</taxon>
        <taxon>Tothia</taxon>
    </lineage>
</organism>
<evidence type="ECO:0000313" key="2">
    <source>
        <dbReference type="Proteomes" id="UP000800235"/>
    </source>
</evidence>
<proteinExistence type="predicted"/>
<gene>
    <name evidence="1" type="ORF">EJ08DRAFT_337403</name>
</gene>
<dbReference type="Proteomes" id="UP000800235">
    <property type="component" value="Unassembled WGS sequence"/>
</dbReference>
<name>A0A9P4U3Y5_9PEZI</name>
<comment type="caution">
    <text evidence="1">The sequence shown here is derived from an EMBL/GenBank/DDBJ whole genome shotgun (WGS) entry which is preliminary data.</text>
</comment>
<evidence type="ECO:0008006" key="3">
    <source>
        <dbReference type="Google" id="ProtNLM"/>
    </source>
</evidence>
<accession>A0A9P4U3Y5</accession>
<dbReference type="AlphaFoldDB" id="A0A9P4U3Y5"/>
<dbReference type="EMBL" id="MU007013">
    <property type="protein sequence ID" value="KAF2435427.1"/>
    <property type="molecule type" value="Genomic_DNA"/>
</dbReference>
<sequence length="414" mass="47350">MTPSCSSLLMLPTELKEQITEYLDLEALEACRLVDQDLKEHSLRSFQFYFNTVTTTLHPDSLQRLINISNYQDFTNAIHIIDIKPEDRHEGILEDLNSTTLKWILQSGHMLPPYSYQYTRSYLSALASGTCTALLKRALRNCSYLEDVTFSWQPSSKVAISSELLTWNRNELDHLTRMQSTVLGAIIDSGVKLRTLMWCSSSERWGALTPKILEIGSGLMSRLRPALENLKDLDLCLQAEINVPRNAAFLTQLLELTPNLSHLILSLDTNVYQERNYLLEGMCQATVLPSLCEFELNCNGFYSTELALRFLRKHASTLKCLVLRDAEYPFDPVGERLETVIIPMLKTLRRNFRLETIQFGIDEEQRVEKTMAKLWPIEQLEESKEGVKNVLTIAIEAFEAMLLYYVATGVTFIT</sequence>
<protein>
    <recommendedName>
        <fullName evidence="3">F-box domain-containing protein</fullName>
    </recommendedName>
</protein>
<reference evidence="1" key="1">
    <citation type="journal article" date="2020" name="Stud. Mycol.">
        <title>101 Dothideomycetes genomes: a test case for predicting lifestyles and emergence of pathogens.</title>
        <authorList>
            <person name="Haridas S."/>
            <person name="Albert R."/>
            <person name="Binder M."/>
            <person name="Bloem J."/>
            <person name="Labutti K."/>
            <person name="Salamov A."/>
            <person name="Andreopoulos B."/>
            <person name="Baker S."/>
            <person name="Barry K."/>
            <person name="Bills G."/>
            <person name="Bluhm B."/>
            <person name="Cannon C."/>
            <person name="Castanera R."/>
            <person name="Culley D."/>
            <person name="Daum C."/>
            <person name="Ezra D."/>
            <person name="Gonzalez J."/>
            <person name="Henrissat B."/>
            <person name="Kuo A."/>
            <person name="Liang C."/>
            <person name="Lipzen A."/>
            <person name="Lutzoni F."/>
            <person name="Magnuson J."/>
            <person name="Mondo S."/>
            <person name="Nolan M."/>
            <person name="Ohm R."/>
            <person name="Pangilinan J."/>
            <person name="Park H.-J."/>
            <person name="Ramirez L."/>
            <person name="Alfaro M."/>
            <person name="Sun H."/>
            <person name="Tritt A."/>
            <person name="Yoshinaga Y."/>
            <person name="Zwiers L.-H."/>
            <person name="Turgeon B."/>
            <person name="Goodwin S."/>
            <person name="Spatafora J."/>
            <person name="Crous P."/>
            <person name="Grigoriev I."/>
        </authorList>
    </citation>
    <scope>NUCLEOTIDE SEQUENCE</scope>
    <source>
        <strain evidence="1">CBS 130266</strain>
    </source>
</reference>
<keyword evidence="2" id="KW-1185">Reference proteome</keyword>